<dbReference type="OrthoDB" id="9812886at2"/>
<evidence type="ECO:0000256" key="5">
    <source>
        <dbReference type="ARBA" id="ARBA00023136"/>
    </source>
</evidence>
<dbReference type="GO" id="GO:0022857">
    <property type="term" value="F:transmembrane transporter activity"/>
    <property type="evidence" value="ECO:0007669"/>
    <property type="project" value="TreeGrafter"/>
</dbReference>
<dbReference type="RefSeq" id="WP_134167505.1">
    <property type="nucleotide sequence ID" value="NZ_SODD01000002.1"/>
</dbReference>
<protein>
    <submittedName>
        <fullName evidence="9">Putative ABC transport system permease protein</fullName>
    </submittedName>
</protein>
<evidence type="ECO:0000256" key="1">
    <source>
        <dbReference type="ARBA" id="ARBA00004651"/>
    </source>
</evidence>
<dbReference type="PANTHER" id="PTHR30572">
    <property type="entry name" value="MEMBRANE COMPONENT OF TRANSPORTER-RELATED"/>
    <property type="match status" value="1"/>
</dbReference>
<dbReference type="PANTHER" id="PTHR30572:SF9">
    <property type="entry name" value="ABC TRANSPORTER PERMEASE PROTEIN"/>
    <property type="match status" value="1"/>
</dbReference>
<evidence type="ECO:0000256" key="7">
    <source>
        <dbReference type="SAM" id="Phobius"/>
    </source>
</evidence>
<evidence type="ECO:0000313" key="9">
    <source>
        <dbReference type="EMBL" id="TDW25987.1"/>
    </source>
</evidence>
<accession>A0A4R8A5P4</accession>
<organism evidence="9 10">
    <name type="scientific">Breznakia blatticola</name>
    <dbReference type="NCBI Taxonomy" id="1754012"/>
    <lineage>
        <taxon>Bacteria</taxon>
        <taxon>Bacillati</taxon>
        <taxon>Bacillota</taxon>
        <taxon>Erysipelotrichia</taxon>
        <taxon>Erysipelotrichales</taxon>
        <taxon>Erysipelotrichaceae</taxon>
        <taxon>Breznakia</taxon>
    </lineage>
</organism>
<proteinExistence type="predicted"/>
<name>A0A4R8A5P4_9FIRM</name>
<dbReference type="AlphaFoldDB" id="A0A4R8A5P4"/>
<evidence type="ECO:0000256" key="2">
    <source>
        <dbReference type="ARBA" id="ARBA00022475"/>
    </source>
</evidence>
<dbReference type="Pfam" id="PF02687">
    <property type="entry name" value="FtsX"/>
    <property type="match status" value="1"/>
</dbReference>
<keyword evidence="3 7" id="KW-0812">Transmembrane</keyword>
<feature type="transmembrane region" description="Helical" evidence="7">
    <location>
        <begin position="429"/>
        <end position="452"/>
    </location>
</feature>
<dbReference type="EMBL" id="SODD01000002">
    <property type="protein sequence ID" value="TDW25987.1"/>
    <property type="molecule type" value="Genomic_DNA"/>
</dbReference>
<feature type="compositionally biased region" description="Polar residues" evidence="6">
    <location>
        <begin position="116"/>
        <end position="132"/>
    </location>
</feature>
<evidence type="ECO:0000256" key="4">
    <source>
        <dbReference type="ARBA" id="ARBA00022989"/>
    </source>
</evidence>
<dbReference type="InterPro" id="IPR050250">
    <property type="entry name" value="Macrolide_Exporter_MacB"/>
</dbReference>
<keyword evidence="5 7" id="KW-0472">Membrane</keyword>
<reference evidence="9 10" key="1">
    <citation type="submission" date="2019-03" db="EMBL/GenBank/DDBJ databases">
        <title>Genomic Encyclopedia of Type Strains, Phase IV (KMG-IV): sequencing the most valuable type-strain genomes for metagenomic binning, comparative biology and taxonomic classification.</title>
        <authorList>
            <person name="Goeker M."/>
        </authorList>
    </citation>
    <scope>NUCLEOTIDE SEQUENCE [LARGE SCALE GENOMIC DNA]</scope>
    <source>
        <strain evidence="9 10">DSM 28867</strain>
    </source>
</reference>
<evidence type="ECO:0000259" key="8">
    <source>
        <dbReference type="Pfam" id="PF02687"/>
    </source>
</evidence>
<evidence type="ECO:0000256" key="3">
    <source>
        <dbReference type="ARBA" id="ARBA00022692"/>
    </source>
</evidence>
<dbReference type="GO" id="GO:0005886">
    <property type="term" value="C:plasma membrane"/>
    <property type="evidence" value="ECO:0007669"/>
    <property type="project" value="UniProtKB-SubCell"/>
</dbReference>
<keyword evidence="2" id="KW-1003">Cell membrane</keyword>
<dbReference type="Proteomes" id="UP000294743">
    <property type="component" value="Unassembled WGS sequence"/>
</dbReference>
<feature type="domain" description="ABC3 transporter permease C-terminal" evidence="8">
    <location>
        <begin position="310"/>
        <end position="457"/>
    </location>
</feature>
<keyword evidence="4 7" id="KW-1133">Transmembrane helix</keyword>
<feature type="transmembrane region" description="Helical" evidence="7">
    <location>
        <begin position="351"/>
        <end position="373"/>
    </location>
</feature>
<dbReference type="InterPro" id="IPR003838">
    <property type="entry name" value="ABC3_permease_C"/>
</dbReference>
<gene>
    <name evidence="9" type="ORF">EDD63_1028</name>
</gene>
<comment type="caution">
    <text evidence="9">The sequence shown here is derived from an EMBL/GenBank/DDBJ whole genome shotgun (WGS) entry which is preliminary data.</text>
</comment>
<evidence type="ECO:0000256" key="6">
    <source>
        <dbReference type="SAM" id="MobiDB-lite"/>
    </source>
</evidence>
<evidence type="ECO:0000313" key="10">
    <source>
        <dbReference type="Proteomes" id="UP000294743"/>
    </source>
</evidence>
<keyword evidence="10" id="KW-1185">Reference proteome</keyword>
<feature type="transmembrane region" description="Helical" evidence="7">
    <location>
        <begin position="311"/>
        <end position="331"/>
    </location>
</feature>
<comment type="subcellular location">
    <subcellularLocation>
        <location evidence="1">Cell membrane</location>
        <topology evidence="1">Multi-pass membrane protein</topology>
    </subcellularLocation>
</comment>
<feature type="region of interest" description="Disordered" evidence="6">
    <location>
        <begin position="114"/>
        <end position="135"/>
    </location>
</feature>
<sequence length="465" mass="51393">MYIFTHAIKNLGRNKGRNIMMAFMILLLIATSVVAIVINRTSASIIDDYKSRFGSKVAIDLDYDKLATSSVSSVSYITTKQSIDFAESEYLLESSFDAKISAHIKDIHVLDEENAPDTSTSGAFGSNQNPSPTEEIAMPNMTLIASSRKDISDEFVSETRKLTSGKYPINTGECMISEQLATLNKLKVGDSLKLQDMGQNPKTYTLKISGIFTDHASDYPSEEEQFPLPWNNRHNEVFVNMDTILDTGILDNDNRALTAIYTLKNPSDLKAFQKELKQKGLPEYYKVTTDEAGYQSVVGPVEEMSSITSTFLIVILVMGAIILSVLSTMSIRERKYEIGVLRAMGMRKSKISISFLFESLIITSICLLVGLGIGNVVAQPVADTLLEKQIEIANEAQMSGEMQQVGGAFSEQEEQPALSQVHIAMDEQAILYIMLVALGLATISSLSGIMYITRYEPMKILVERN</sequence>